<dbReference type="GO" id="GO:0004176">
    <property type="term" value="F:ATP-dependent peptidase activity"/>
    <property type="evidence" value="ECO:0007669"/>
    <property type="project" value="InterPro"/>
</dbReference>
<proteinExistence type="predicted"/>
<reference evidence="1 2" key="1">
    <citation type="submission" date="2016-05" db="EMBL/GenBank/DDBJ databases">
        <authorList>
            <person name="Lavstsen T."/>
            <person name="Jespersen J.S."/>
        </authorList>
    </citation>
    <scope>NUCLEOTIDE SEQUENCE [LARGE SCALE GENOMIC DNA]</scope>
    <source>
        <strain evidence="1 2">KCJ1736</strain>
    </source>
</reference>
<dbReference type="GO" id="GO:0006508">
    <property type="term" value="P:proteolysis"/>
    <property type="evidence" value="ECO:0007669"/>
    <property type="project" value="InterPro"/>
</dbReference>
<evidence type="ECO:0000313" key="1">
    <source>
        <dbReference type="EMBL" id="OAE49172.1"/>
    </source>
</evidence>
<dbReference type="GO" id="GO:0004222">
    <property type="term" value="F:metalloendopeptidase activity"/>
    <property type="evidence" value="ECO:0007669"/>
    <property type="project" value="InterPro"/>
</dbReference>
<dbReference type="AlphaFoldDB" id="A0A176XH03"/>
<dbReference type="RefSeq" id="WP_063947338.1">
    <property type="nucleotide sequence ID" value="NZ_LXPS01000003.1"/>
</dbReference>
<sequence>MHLAFPDLYLRDRDPDLRSLVDARLKSQLERAVALLSERRQELDHLTETLVAKGHVIGDEVRALLGGKSMSTESASVKT</sequence>
<dbReference type="Gene3D" id="1.20.58.760">
    <property type="entry name" value="Peptidase M41"/>
    <property type="match status" value="1"/>
</dbReference>
<dbReference type="Proteomes" id="UP000077098">
    <property type="component" value="Unassembled WGS sequence"/>
</dbReference>
<dbReference type="InterPro" id="IPR037219">
    <property type="entry name" value="Peptidase_M41-like"/>
</dbReference>
<accession>A0A176XH03</accession>
<name>A0A176XH03_AGRTU</name>
<dbReference type="GO" id="GO:0005524">
    <property type="term" value="F:ATP binding"/>
    <property type="evidence" value="ECO:0007669"/>
    <property type="project" value="InterPro"/>
</dbReference>
<dbReference type="SUPFAM" id="SSF140990">
    <property type="entry name" value="FtsH protease domain-like"/>
    <property type="match status" value="1"/>
</dbReference>
<dbReference type="EMBL" id="LXPS01000003">
    <property type="protein sequence ID" value="OAE49172.1"/>
    <property type="molecule type" value="Genomic_DNA"/>
</dbReference>
<protein>
    <submittedName>
        <fullName evidence="1">Uncharacterized protein</fullName>
    </submittedName>
</protein>
<gene>
    <name evidence="1" type="ORF">A7J57_00720</name>
</gene>
<evidence type="ECO:0000313" key="2">
    <source>
        <dbReference type="Proteomes" id="UP000077098"/>
    </source>
</evidence>
<comment type="caution">
    <text evidence="1">The sequence shown here is derived from an EMBL/GenBank/DDBJ whole genome shotgun (WGS) entry which is preliminary data.</text>
</comment>
<organism evidence="1 2">
    <name type="scientific">Agrobacterium tumefaciens</name>
    <dbReference type="NCBI Taxonomy" id="358"/>
    <lineage>
        <taxon>Bacteria</taxon>
        <taxon>Pseudomonadati</taxon>
        <taxon>Pseudomonadota</taxon>
        <taxon>Alphaproteobacteria</taxon>
        <taxon>Hyphomicrobiales</taxon>
        <taxon>Rhizobiaceae</taxon>
        <taxon>Rhizobium/Agrobacterium group</taxon>
        <taxon>Agrobacterium</taxon>
        <taxon>Agrobacterium tumefaciens complex</taxon>
    </lineage>
</organism>